<keyword evidence="10 13" id="KW-0418">Kinase</keyword>
<evidence type="ECO:0000256" key="7">
    <source>
        <dbReference type="ARBA" id="ARBA00022490"/>
    </source>
</evidence>
<keyword evidence="7 13" id="KW-0963">Cytoplasm</keyword>
<dbReference type="InterPro" id="IPR036043">
    <property type="entry name" value="Phosphoglycerate_kinase_sf"/>
</dbReference>
<dbReference type="FunFam" id="3.40.50.1260:FF:000006">
    <property type="entry name" value="Phosphoglycerate kinase"/>
    <property type="match status" value="1"/>
</dbReference>
<comment type="subunit">
    <text evidence="13">Monomer.</text>
</comment>
<dbReference type="FunFam" id="3.40.50.1260:FF:000012">
    <property type="entry name" value="Phosphoglycerate kinase"/>
    <property type="match status" value="1"/>
</dbReference>
<dbReference type="Pfam" id="PF00162">
    <property type="entry name" value="PGK"/>
    <property type="match status" value="1"/>
</dbReference>
<dbReference type="PANTHER" id="PTHR11406">
    <property type="entry name" value="PHOSPHOGLYCERATE KINASE"/>
    <property type="match status" value="1"/>
</dbReference>
<accession>A0A934M425</accession>
<dbReference type="HAMAP" id="MF_00145">
    <property type="entry name" value="Phosphoglyc_kinase"/>
    <property type="match status" value="1"/>
</dbReference>
<dbReference type="PANTHER" id="PTHR11406:SF23">
    <property type="entry name" value="PHOSPHOGLYCERATE KINASE 1, CHLOROPLASTIC-RELATED"/>
    <property type="match status" value="1"/>
</dbReference>
<keyword evidence="11 13" id="KW-0067">ATP-binding</keyword>
<dbReference type="GO" id="GO:0006094">
    <property type="term" value="P:gluconeogenesis"/>
    <property type="evidence" value="ECO:0007669"/>
    <property type="project" value="TreeGrafter"/>
</dbReference>
<sequence>MDGITATKIKSMEEFDYKNKTVLLRLDINSPIDPESKKIVSENRINKSIPTLSYLIGQGAKIAIIAHQGDTLDYHNLMSMKEHAEKLSQKLGREVKYVDDVCGPAAQETVKNLKCGELVLLGNLRYLTEEVSTFENDVKLDAKGMLNTYLVRGLAPIVDCYVNDAFAAAHRNAPSMVAFQEILPSAAGTLMFKELSALTKVMECPNKPSVFVLGGLKISDAFGMMKQVLENDTADRILCCGITGHIMLMAKGYQLGEANEKFIKNRNLDVFIEPAKEYIKKYGEKITYPVDLAYEQDGSRKEISIEELPTSHMCMDIGHKTIEIFEEELSKAGTIFVNGPAGVYENKIFEDGTKAIWNAIADAEGYSVIGGGDTVNAAQRFIDTNKINYVCTAGGAMVRFLSGVKMPLIEAMKEAYDKKMEV</sequence>
<evidence type="ECO:0000256" key="11">
    <source>
        <dbReference type="ARBA" id="ARBA00022840"/>
    </source>
</evidence>
<comment type="similarity">
    <text evidence="4 13 15">Belongs to the phosphoglycerate kinase family.</text>
</comment>
<evidence type="ECO:0000256" key="9">
    <source>
        <dbReference type="ARBA" id="ARBA00022741"/>
    </source>
</evidence>
<evidence type="ECO:0000256" key="2">
    <source>
        <dbReference type="ARBA" id="ARBA00004496"/>
    </source>
</evidence>
<dbReference type="PRINTS" id="PR00477">
    <property type="entry name" value="PHGLYCKINASE"/>
</dbReference>
<evidence type="ECO:0000256" key="13">
    <source>
        <dbReference type="HAMAP-Rule" id="MF_00145"/>
    </source>
</evidence>
<evidence type="ECO:0000256" key="5">
    <source>
        <dbReference type="ARBA" id="ARBA00013061"/>
    </source>
</evidence>
<proteinExistence type="inferred from homology"/>
<comment type="pathway">
    <text evidence="3 13">Carbohydrate degradation; glycolysis; pyruvate from D-glyceraldehyde 3-phosphate: step 2/5.</text>
</comment>
<evidence type="ECO:0000256" key="12">
    <source>
        <dbReference type="ARBA" id="ARBA00023152"/>
    </source>
</evidence>
<evidence type="ECO:0000256" key="6">
    <source>
        <dbReference type="ARBA" id="ARBA00016471"/>
    </source>
</evidence>
<dbReference type="GO" id="GO:0005829">
    <property type="term" value="C:cytosol"/>
    <property type="evidence" value="ECO:0007669"/>
    <property type="project" value="TreeGrafter"/>
</dbReference>
<feature type="binding site" evidence="13">
    <location>
        <begin position="27"/>
        <end position="29"/>
    </location>
    <ligand>
        <name>substrate</name>
    </ligand>
</feature>
<keyword evidence="8 13" id="KW-0808">Transferase</keyword>
<dbReference type="EC" id="2.7.2.3" evidence="5 13"/>
<evidence type="ECO:0000256" key="3">
    <source>
        <dbReference type="ARBA" id="ARBA00004838"/>
    </source>
</evidence>
<dbReference type="InterPro" id="IPR001576">
    <property type="entry name" value="Phosphoglycerate_kinase"/>
</dbReference>
<dbReference type="RefSeq" id="WP_211143217.1">
    <property type="nucleotide sequence ID" value="NZ_JAEEGB010000015.1"/>
</dbReference>
<evidence type="ECO:0000313" key="17">
    <source>
        <dbReference type="Proteomes" id="UP000622687"/>
    </source>
</evidence>
<feature type="binding site" evidence="13">
    <location>
        <position position="171"/>
    </location>
    <ligand>
        <name>substrate</name>
    </ligand>
</feature>
<dbReference type="PIRSF" id="PIRSF000724">
    <property type="entry name" value="Pgk"/>
    <property type="match status" value="1"/>
</dbReference>
<dbReference type="InterPro" id="IPR015824">
    <property type="entry name" value="Phosphoglycerate_kinase_N"/>
</dbReference>
<evidence type="ECO:0000256" key="8">
    <source>
        <dbReference type="ARBA" id="ARBA00022679"/>
    </source>
</evidence>
<evidence type="ECO:0000256" key="1">
    <source>
        <dbReference type="ARBA" id="ARBA00000642"/>
    </source>
</evidence>
<keyword evidence="12 13" id="KW-0324">Glycolysis</keyword>
<keyword evidence="17" id="KW-1185">Reference proteome</keyword>
<feature type="binding site" evidence="13 14">
    <location>
        <begin position="371"/>
        <end position="374"/>
    </location>
    <ligand>
        <name>ATP</name>
        <dbReference type="ChEBI" id="CHEBI:30616"/>
    </ligand>
</feature>
<protein>
    <recommendedName>
        <fullName evidence="6 13">Phosphoglycerate kinase</fullName>
        <ecNumber evidence="5 13">2.7.2.3</ecNumber>
    </recommendedName>
</protein>
<keyword evidence="9 13" id="KW-0547">Nucleotide-binding</keyword>
<dbReference type="GO" id="GO:0043531">
    <property type="term" value="F:ADP binding"/>
    <property type="evidence" value="ECO:0007669"/>
    <property type="project" value="TreeGrafter"/>
</dbReference>
<feature type="binding site" evidence="13 14">
    <location>
        <position position="345"/>
    </location>
    <ligand>
        <name>ATP</name>
        <dbReference type="ChEBI" id="CHEBI:30616"/>
    </ligand>
</feature>
<evidence type="ECO:0000313" key="16">
    <source>
        <dbReference type="EMBL" id="MBI6873792.1"/>
    </source>
</evidence>
<gene>
    <name evidence="13" type="primary">pgk</name>
    <name evidence="16" type="ORF">I6U51_13890</name>
</gene>
<dbReference type="GO" id="GO:0005524">
    <property type="term" value="F:ATP binding"/>
    <property type="evidence" value="ECO:0007669"/>
    <property type="project" value="UniProtKB-KW"/>
</dbReference>
<dbReference type="EMBL" id="JAEEGB010000015">
    <property type="protein sequence ID" value="MBI6873792.1"/>
    <property type="molecule type" value="Genomic_DNA"/>
</dbReference>
<feature type="binding site" evidence="13">
    <location>
        <position position="125"/>
    </location>
    <ligand>
        <name>substrate</name>
    </ligand>
</feature>
<feature type="binding site" evidence="13">
    <location>
        <begin position="67"/>
        <end position="70"/>
    </location>
    <ligand>
        <name>substrate</name>
    </ligand>
</feature>
<evidence type="ECO:0000256" key="15">
    <source>
        <dbReference type="RuleBase" id="RU000532"/>
    </source>
</evidence>
<dbReference type="GO" id="GO:0006096">
    <property type="term" value="P:glycolytic process"/>
    <property type="evidence" value="ECO:0007669"/>
    <property type="project" value="UniProtKB-UniRule"/>
</dbReference>
<dbReference type="GO" id="GO:0004618">
    <property type="term" value="F:phosphoglycerate kinase activity"/>
    <property type="evidence" value="ECO:0007669"/>
    <property type="project" value="UniProtKB-UniRule"/>
</dbReference>
<evidence type="ECO:0000256" key="14">
    <source>
        <dbReference type="PIRSR" id="PIRSR000724-2"/>
    </source>
</evidence>
<evidence type="ECO:0000256" key="4">
    <source>
        <dbReference type="ARBA" id="ARBA00008982"/>
    </source>
</evidence>
<comment type="caution">
    <text evidence="16">The sequence shown here is derived from an EMBL/GenBank/DDBJ whole genome shotgun (WGS) entry which is preliminary data.</text>
</comment>
<evidence type="ECO:0000256" key="10">
    <source>
        <dbReference type="ARBA" id="ARBA00022777"/>
    </source>
</evidence>
<dbReference type="AlphaFoldDB" id="A0A934M425"/>
<dbReference type="SUPFAM" id="SSF53748">
    <property type="entry name" value="Phosphoglycerate kinase"/>
    <property type="match status" value="1"/>
</dbReference>
<dbReference type="InterPro" id="IPR015911">
    <property type="entry name" value="Phosphoglycerate_kinase_CS"/>
</dbReference>
<reference evidence="16" key="1">
    <citation type="submission" date="2020-12" db="EMBL/GenBank/DDBJ databases">
        <title>Clostridium thailandense sp. nov., a novel acetogenic bacterium isolated from peat land soil in Thailand.</title>
        <authorList>
            <person name="Chaikitkaew S."/>
            <person name="Birkeland N.K."/>
        </authorList>
    </citation>
    <scope>NUCLEOTIDE SEQUENCE</scope>
    <source>
        <strain evidence="16">DSM 17425</strain>
    </source>
</reference>
<dbReference type="Proteomes" id="UP000622687">
    <property type="component" value="Unassembled WGS sequence"/>
</dbReference>
<dbReference type="Gene3D" id="3.40.50.1260">
    <property type="entry name" value="Phosphoglycerate kinase, N-terminal domain"/>
    <property type="match status" value="2"/>
</dbReference>
<comment type="catalytic activity">
    <reaction evidence="1 13 15">
        <text>(2R)-3-phosphoglycerate + ATP = (2R)-3-phospho-glyceroyl phosphate + ADP</text>
        <dbReference type="Rhea" id="RHEA:14801"/>
        <dbReference type="ChEBI" id="CHEBI:30616"/>
        <dbReference type="ChEBI" id="CHEBI:57604"/>
        <dbReference type="ChEBI" id="CHEBI:58272"/>
        <dbReference type="ChEBI" id="CHEBI:456216"/>
        <dbReference type="EC" id="2.7.2.3"/>
    </reaction>
</comment>
<organism evidence="16 17">
    <name type="scientific">Clostridium aciditolerans</name>
    <dbReference type="NCBI Taxonomy" id="339861"/>
    <lineage>
        <taxon>Bacteria</taxon>
        <taxon>Bacillati</taxon>
        <taxon>Bacillota</taxon>
        <taxon>Clostridia</taxon>
        <taxon>Eubacteriales</taxon>
        <taxon>Clostridiaceae</taxon>
        <taxon>Clostridium</taxon>
    </lineage>
</organism>
<name>A0A934M425_9CLOT</name>
<comment type="caution">
    <text evidence="13">Lacks conserved residue(s) required for the propagation of feature annotation.</text>
</comment>
<feature type="binding site" evidence="13">
    <location>
        <position position="44"/>
    </location>
    <ligand>
        <name>substrate</name>
    </ligand>
</feature>
<comment type="subcellular location">
    <subcellularLocation>
        <location evidence="2 13">Cytoplasm</location>
    </subcellularLocation>
</comment>
<dbReference type="PROSITE" id="PS00111">
    <property type="entry name" value="PGLYCERATE_KINASE"/>
    <property type="match status" value="1"/>
</dbReference>